<dbReference type="Proteomes" id="UP000002363">
    <property type="component" value="Chromosome"/>
</dbReference>
<evidence type="ECO:0000313" key="1">
    <source>
        <dbReference type="EMBL" id="ADF63134.1"/>
    </source>
</evidence>
<sequence>MSLMKMVIGYFRAPKKLESKDEVIARVCAGLELYYQQKESGTLPKDERTPEQIQDAQDDYWIEKLTRKREAQLWHDNFMASFSPGWATVGPKQPTFNSDIYRDTYGRLGAVKSN</sequence>
<proteinExistence type="predicted"/>
<dbReference type="PATRIC" id="fig|716541.4.peg.3758"/>
<dbReference type="RefSeq" id="WP_013098081.1">
    <property type="nucleotide sequence ID" value="NC_014121.1"/>
</dbReference>
<dbReference type="AlphaFoldDB" id="A0A0H3CNI8"/>
<dbReference type="STRING" id="716541.ECL_03600"/>
<protein>
    <submittedName>
        <fullName evidence="1">Uncharacterized protein</fullName>
    </submittedName>
</protein>
<dbReference type="OrthoDB" id="6625267at2"/>
<keyword evidence="2" id="KW-1185">Reference proteome</keyword>
<evidence type="ECO:0000313" key="2">
    <source>
        <dbReference type="Proteomes" id="UP000002363"/>
    </source>
</evidence>
<accession>A0A0H3CNI8</accession>
<dbReference type="KEGG" id="enc:ECL_03600"/>
<dbReference type="EnsemblBacteria" id="ADF63134">
    <property type="protein sequence ID" value="ADF63134"/>
    <property type="gene ID" value="ECL_03600"/>
</dbReference>
<reference evidence="1 2" key="1">
    <citation type="journal article" date="2010" name="J. Bacteriol.">
        <title>Complete genome sequence of Enterobacter cloacae subsp. cloacae type strain ATCC 13047.</title>
        <authorList>
            <person name="Ren Y."/>
            <person name="Ren Y."/>
            <person name="Zhou Z."/>
            <person name="Guo X."/>
            <person name="Li Y."/>
            <person name="Feng L."/>
            <person name="Wang L."/>
        </authorList>
    </citation>
    <scope>NUCLEOTIDE SEQUENCE [LARGE SCALE GENOMIC DNA]</scope>
    <source>
        <strain evidence="2">ATCC 13047 / DSM 30054 / NBRC 13535 / NCTC 10005 / WDCM 00083 / NCDC 279-56</strain>
    </source>
</reference>
<organism evidence="1 2">
    <name type="scientific">Enterobacter cloacae subsp. cloacae (strain ATCC 13047 / DSM 30054 / NBRC 13535 / NCTC 10005 / WDCM 00083 / NCDC 279-56)</name>
    <dbReference type="NCBI Taxonomy" id="716541"/>
    <lineage>
        <taxon>Bacteria</taxon>
        <taxon>Pseudomonadati</taxon>
        <taxon>Pseudomonadota</taxon>
        <taxon>Gammaproteobacteria</taxon>
        <taxon>Enterobacterales</taxon>
        <taxon>Enterobacteriaceae</taxon>
        <taxon>Enterobacter</taxon>
        <taxon>Enterobacter cloacae complex</taxon>
    </lineage>
</organism>
<gene>
    <name evidence="1" type="ordered locus">ECL_03600</name>
</gene>
<dbReference type="EMBL" id="CP001918">
    <property type="protein sequence ID" value="ADF63134.1"/>
    <property type="molecule type" value="Genomic_DNA"/>
</dbReference>
<dbReference type="HOGENOM" id="CLU_2179727_0_0_6"/>
<name>A0A0H3CNI8_ENTCC</name>